<comment type="caution">
    <text evidence="1">The sequence shown here is derived from an EMBL/GenBank/DDBJ whole genome shotgun (WGS) entry which is preliminary data.</text>
</comment>
<protein>
    <submittedName>
        <fullName evidence="1">Uncharacterized protein</fullName>
    </submittedName>
</protein>
<sequence>YLYDRRKNLHGVVMKAVSIEVRVNNYFYSYIQIDGSELRNINNDGKEFVSPYNTLFTSRINFSPGFLASIFFTFLTKRVIAAAFSTLEVI</sequence>
<organism evidence="1 2">
    <name type="scientific">Diploptera punctata</name>
    <name type="common">Pacific beetle cockroach</name>
    <dbReference type="NCBI Taxonomy" id="6984"/>
    <lineage>
        <taxon>Eukaryota</taxon>
        <taxon>Metazoa</taxon>
        <taxon>Ecdysozoa</taxon>
        <taxon>Arthropoda</taxon>
        <taxon>Hexapoda</taxon>
        <taxon>Insecta</taxon>
        <taxon>Pterygota</taxon>
        <taxon>Neoptera</taxon>
        <taxon>Polyneoptera</taxon>
        <taxon>Dictyoptera</taxon>
        <taxon>Blattodea</taxon>
        <taxon>Blaberoidea</taxon>
        <taxon>Blaberidae</taxon>
        <taxon>Diplopterinae</taxon>
        <taxon>Diploptera</taxon>
    </lineage>
</organism>
<dbReference type="Proteomes" id="UP001233999">
    <property type="component" value="Unassembled WGS sequence"/>
</dbReference>
<keyword evidence="2" id="KW-1185">Reference proteome</keyword>
<feature type="non-terminal residue" evidence="1">
    <location>
        <position position="1"/>
    </location>
</feature>
<reference evidence="1" key="1">
    <citation type="journal article" date="2023" name="IScience">
        <title>Live-bearing cockroach genome reveals convergent evolutionary mechanisms linked to viviparity in insects and beyond.</title>
        <authorList>
            <person name="Fouks B."/>
            <person name="Harrison M.C."/>
            <person name="Mikhailova A.A."/>
            <person name="Marchal E."/>
            <person name="English S."/>
            <person name="Carruthers M."/>
            <person name="Jennings E.C."/>
            <person name="Chiamaka E.L."/>
            <person name="Frigard R.A."/>
            <person name="Pippel M."/>
            <person name="Attardo G.M."/>
            <person name="Benoit J.B."/>
            <person name="Bornberg-Bauer E."/>
            <person name="Tobe S.S."/>
        </authorList>
    </citation>
    <scope>NUCLEOTIDE SEQUENCE</scope>
    <source>
        <strain evidence="1">Stay&amp;Tobe</strain>
    </source>
</reference>
<dbReference type="AlphaFoldDB" id="A0AAD7ZIV5"/>
<accession>A0AAD7ZIV5</accession>
<evidence type="ECO:0000313" key="1">
    <source>
        <dbReference type="EMBL" id="KAJ9581175.1"/>
    </source>
</evidence>
<reference evidence="1" key="2">
    <citation type="submission" date="2023-05" db="EMBL/GenBank/DDBJ databases">
        <authorList>
            <person name="Fouks B."/>
        </authorList>
    </citation>
    <scope>NUCLEOTIDE SEQUENCE</scope>
    <source>
        <strain evidence="1">Stay&amp;Tobe</strain>
        <tissue evidence="1">Testes</tissue>
    </source>
</reference>
<name>A0AAD7ZIV5_DIPPU</name>
<dbReference type="EMBL" id="JASPKZ010007996">
    <property type="protein sequence ID" value="KAJ9581175.1"/>
    <property type="molecule type" value="Genomic_DNA"/>
</dbReference>
<proteinExistence type="predicted"/>
<evidence type="ECO:0000313" key="2">
    <source>
        <dbReference type="Proteomes" id="UP001233999"/>
    </source>
</evidence>
<gene>
    <name evidence="1" type="ORF">L9F63_023653</name>
</gene>
<feature type="non-terminal residue" evidence="1">
    <location>
        <position position="90"/>
    </location>
</feature>